<feature type="region of interest" description="Disordered" evidence="2">
    <location>
        <begin position="1"/>
        <end position="54"/>
    </location>
</feature>
<evidence type="ECO:0000256" key="2">
    <source>
        <dbReference type="SAM" id="MobiDB-lite"/>
    </source>
</evidence>
<gene>
    <name evidence="3" type="ORF">BJ508DRAFT_331567</name>
</gene>
<organism evidence="3 4">
    <name type="scientific">Ascobolus immersus RN42</name>
    <dbReference type="NCBI Taxonomy" id="1160509"/>
    <lineage>
        <taxon>Eukaryota</taxon>
        <taxon>Fungi</taxon>
        <taxon>Dikarya</taxon>
        <taxon>Ascomycota</taxon>
        <taxon>Pezizomycotina</taxon>
        <taxon>Pezizomycetes</taxon>
        <taxon>Pezizales</taxon>
        <taxon>Ascobolaceae</taxon>
        <taxon>Ascobolus</taxon>
    </lineage>
</organism>
<evidence type="ECO:0000313" key="3">
    <source>
        <dbReference type="EMBL" id="RPA75969.1"/>
    </source>
</evidence>
<proteinExistence type="predicted"/>
<keyword evidence="1" id="KW-0175">Coiled coil</keyword>
<dbReference type="EMBL" id="ML119753">
    <property type="protein sequence ID" value="RPA75969.1"/>
    <property type="molecule type" value="Genomic_DNA"/>
</dbReference>
<sequence length="374" mass="42744">MSLSSISSISSLSDNSSPSQRQIFRVKISTKKRDLADSEDDSDHNPQRKYRKLSESESAVDVELCGRFHDIQASLTSLEKYVHHRRSYSQHGSEDYRDVALAELRQKVAYMKESMEHSDDYIDELRETNADLKERIAGLKRRNAALDECLGNLYLDRKISREEREEMIMDLNAAWTQNGKLSEELEQYIRWERDGHKQIESLKRKIAACQADNLELKQEKCGLEQTNRKLGIAKENAEKKVKTLTEKGLEGAAEFSYDLQLQKAVQNLTEKGFEGAAEFSFDLQLQKAMQNRARAAVAGKRRNDELLKEVEDLGLENARLQKQILDQKSQQPDALLEENSYLKKMVALLIKKMKDASEKLAALESGILSGNEQL</sequence>
<feature type="compositionally biased region" description="Low complexity" evidence="2">
    <location>
        <begin position="1"/>
        <end position="19"/>
    </location>
</feature>
<accession>A0A3N4HQI5</accession>
<feature type="coiled-coil region" evidence="1">
    <location>
        <begin position="303"/>
        <end position="330"/>
    </location>
</feature>
<keyword evidence="4" id="KW-1185">Reference proteome</keyword>
<name>A0A3N4HQI5_ASCIM</name>
<feature type="coiled-coil region" evidence="1">
    <location>
        <begin position="199"/>
        <end position="247"/>
    </location>
</feature>
<dbReference type="AlphaFoldDB" id="A0A3N4HQI5"/>
<feature type="coiled-coil region" evidence="1">
    <location>
        <begin position="115"/>
        <end position="149"/>
    </location>
</feature>
<evidence type="ECO:0000313" key="4">
    <source>
        <dbReference type="Proteomes" id="UP000275078"/>
    </source>
</evidence>
<reference evidence="3 4" key="1">
    <citation type="journal article" date="2018" name="Nat. Ecol. Evol.">
        <title>Pezizomycetes genomes reveal the molecular basis of ectomycorrhizal truffle lifestyle.</title>
        <authorList>
            <person name="Murat C."/>
            <person name="Payen T."/>
            <person name="Noel B."/>
            <person name="Kuo A."/>
            <person name="Morin E."/>
            <person name="Chen J."/>
            <person name="Kohler A."/>
            <person name="Krizsan K."/>
            <person name="Balestrini R."/>
            <person name="Da Silva C."/>
            <person name="Montanini B."/>
            <person name="Hainaut M."/>
            <person name="Levati E."/>
            <person name="Barry K.W."/>
            <person name="Belfiori B."/>
            <person name="Cichocki N."/>
            <person name="Clum A."/>
            <person name="Dockter R.B."/>
            <person name="Fauchery L."/>
            <person name="Guy J."/>
            <person name="Iotti M."/>
            <person name="Le Tacon F."/>
            <person name="Lindquist E.A."/>
            <person name="Lipzen A."/>
            <person name="Malagnac F."/>
            <person name="Mello A."/>
            <person name="Molinier V."/>
            <person name="Miyauchi S."/>
            <person name="Poulain J."/>
            <person name="Riccioni C."/>
            <person name="Rubini A."/>
            <person name="Sitrit Y."/>
            <person name="Splivallo R."/>
            <person name="Traeger S."/>
            <person name="Wang M."/>
            <person name="Zifcakova L."/>
            <person name="Wipf D."/>
            <person name="Zambonelli A."/>
            <person name="Paolocci F."/>
            <person name="Nowrousian M."/>
            <person name="Ottonello S."/>
            <person name="Baldrian P."/>
            <person name="Spatafora J.W."/>
            <person name="Henrissat B."/>
            <person name="Nagy L.G."/>
            <person name="Aury J.M."/>
            <person name="Wincker P."/>
            <person name="Grigoriev I.V."/>
            <person name="Bonfante P."/>
            <person name="Martin F.M."/>
        </authorList>
    </citation>
    <scope>NUCLEOTIDE SEQUENCE [LARGE SCALE GENOMIC DNA]</scope>
    <source>
        <strain evidence="3 4">RN42</strain>
    </source>
</reference>
<dbReference type="Proteomes" id="UP000275078">
    <property type="component" value="Unassembled WGS sequence"/>
</dbReference>
<protein>
    <recommendedName>
        <fullName evidence="5">SWI5-dependent HO expression protein 3</fullName>
    </recommendedName>
</protein>
<evidence type="ECO:0000256" key="1">
    <source>
        <dbReference type="SAM" id="Coils"/>
    </source>
</evidence>
<evidence type="ECO:0008006" key="5">
    <source>
        <dbReference type="Google" id="ProtNLM"/>
    </source>
</evidence>